<dbReference type="GO" id="GO:0004843">
    <property type="term" value="F:cysteine-type deubiquitinase activity"/>
    <property type="evidence" value="ECO:0007669"/>
    <property type="project" value="InterPro"/>
</dbReference>
<feature type="compositionally biased region" description="Basic and acidic residues" evidence="1">
    <location>
        <begin position="1002"/>
        <end position="1011"/>
    </location>
</feature>
<organism evidence="3 4">
    <name type="scientific">Exophiala bonariae</name>
    <dbReference type="NCBI Taxonomy" id="1690606"/>
    <lineage>
        <taxon>Eukaryota</taxon>
        <taxon>Fungi</taxon>
        <taxon>Dikarya</taxon>
        <taxon>Ascomycota</taxon>
        <taxon>Pezizomycotina</taxon>
        <taxon>Eurotiomycetes</taxon>
        <taxon>Chaetothyriomycetidae</taxon>
        <taxon>Chaetothyriales</taxon>
        <taxon>Herpotrichiellaceae</taxon>
        <taxon>Exophiala</taxon>
    </lineage>
</organism>
<comment type="caution">
    <text evidence="3">The sequence shown here is derived from an EMBL/GenBank/DDBJ whole genome shotgun (WGS) entry which is preliminary data.</text>
</comment>
<feature type="compositionally biased region" description="Polar residues" evidence="1">
    <location>
        <begin position="249"/>
        <end position="278"/>
    </location>
</feature>
<feature type="region of interest" description="Disordered" evidence="1">
    <location>
        <begin position="1"/>
        <end position="355"/>
    </location>
</feature>
<accession>A0AAV9NRW5</accession>
<feature type="compositionally biased region" description="Pro residues" evidence="1">
    <location>
        <begin position="418"/>
        <end position="429"/>
    </location>
</feature>
<dbReference type="RefSeq" id="XP_064711454.1">
    <property type="nucleotide sequence ID" value="XM_064848830.1"/>
</dbReference>
<keyword evidence="4" id="KW-1185">Reference proteome</keyword>
<dbReference type="PANTHER" id="PTHR18063">
    <property type="entry name" value="NF-E2 INDUCIBLE PROTEIN"/>
    <property type="match status" value="1"/>
</dbReference>
<sequence length="1011" mass="110809">MVSRKTSLPYFNSPPDQPVYTNHNPSHESNLIPDSADVPPVLQPARRSPQFQPNTSFDNTDNPWSDAPQNELRSDRPLPDFLKPGARTPDNASSTSFANIPNILRAGHAGEDTPRSSLDSQRSKDFWDDSDDANDADKKALKKSPKQSPKKPKTGQIDLSKDDPWVSVDPPTKSPGIKRKPVAVSPQTSKPDLTAPAGLASNNPFRRPSEGAIAPDWAHEGNTTAKGKAPVRDNAELSNHPSPYEFPGSQVQGSTVPSLPSYSSYQHGQTDSEAWGSQPQSLPPMPQNAPPPPPPAPAAEPLSPFSKQAPLIPMEPQRTGASDNPWATPARAGGATPSPIPFPLSQKSESTYNNDLLDRGMQTGIVSLRDELSTLPNAVEPIKPAQTEHSLLEDDEEPGPPLPVRPVQRAETEYFEPPEGPPPAKPPRPTLRTTAPSEQEIAKLLEQRNETYQVKHFNWFDHSSRRLRASSMLTQNRNGPCPLLALVNALILGAGDESQPTLDDALRAREQVTLGLIIETLMDELLSRGFENAGETLPDVDELNAFLLRLRTGMNANPRFVAPNIPPPNLMDADDSMLNVPQQQRAYYKSGTFEATTDMKLYGAFSVPLIHGWLPEPGSDAAKAFSRSAQTYEDAQALQFGEEELEYKLRNSSLTPDEQNMWQDISSIKNFFKTYPTQLTPTGLEAVQDSIPSGSFAIMFRNDHFSTIYKHPESGQLFTLITDAGYADRDEIIWESLVDINGKHTEFFSGDFMPVSHNAPADESNTHPARRSSMLLSVNTPSNANAPLSPQEQQEQHDADFAMALQLQEEEEQRQRAERNRRRSGQNQAGNSNPNNSNGNNNNNSNPNNNNRRPGGNIPIPLPSRPQEARPSIPPRTSRNPNPAVNRPSDADADDAPPAYEEAAKGRPYIPPMGSPLHPQSDPSPMNSNAQLVGTISNNSATSGLDSHPPGPNVAMGRRQPGRRMSAYNEQVQGQYYNSPQRMYGMNVAQGMGQPGPSRPVNRQDRDCIVM</sequence>
<feature type="compositionally biased region" description="Polar residues" evidence="1">
    <location>
        <begin position="1"/>
        <end position="10"/>
    </location>
</feature>
<dbReference type="Pfam" id="PF04424">
    <property type="entry name" value="MINDY_DUB"/>
    <property type="match status" value="1"/>
</dbReference>
<feature type="compositionally biased region" description="Pro residues" evidence="1">
    <location>
        <begin position="281"/>
        <end position="298"/>
    </location>
</feature>
<dbReference type="Proteomes" id="UP001358417">
    <property type="component" value="Unassembled WGS sequence"/>
</dbReference>
<evidence type="ECO:0000256" key="1">
    <source>
        <dbReference type="SAM" id="MobiDB-lite"/>
    </source>
</evidence>
<evidence type="ECO:0000313" key="3">
    <source>
        <dbReference type="EMBL" id="KAK5063182.1"/>
    </source>
</evidence>
<feature type="region of interest" description="Disordered" evidence="1">
    <location>
        <begin position="809"/>
        <end position="929"/>
    </location>
</feature>
<dbReference type="PANTHER" id="PTHR18063:SF6">
    <property type="entry name" value="UBIQUITIN CARBOXYL-TERMINAL HYDROLASE"/>
    <property type="match status" value="1"/>
</dbReference>
<feature type="region of interest" description="Disordered" evidence="1">
    <location>
        <begin position="412"/>
        <end position="435"/>
    </location>
</feature>
<dbReference type="InterPro" id="IPR007518">
    <property type="entry name" value="MINDY"/>
</dbReference>
<proteinExistence type="predicted"/>
<feature type="compositionally biased region" description="Polar residues" evidence="1">
    <location>
        <begin position="90"/>
        <end position="99"/>
    </location>
</feature>
<dbReference type="GO" id="GO:1990380">
    <property type="term" value="F:K48-linked deubiquitinase activity"/>
    <property type="evidence" value="ECO:0007669"/>
    <property type="project" value="InterPro"/>
</dbReference>
<protein>
    <recommendedName>
        <fullName evidence="2">MINDY deubiquitinase domain-containing protein</fullName>
    </recommendedName>
</protein>
<dbReference type="GeneID" id="89973437"/>
<feature type="compositionally biased region" description="Low complexity" evidence="1">
    <location>
        <begin position="831"/>
        <end position="857"/>
    </location>
</feature>
<feature type="compositionally biased region" description="Polar residues" evidence="1">
    <location>
        <begin position="345"/>
        <end position="354"/>
    </location>
</feature>
<dbReference type="GO" id="GO:0005829">
    <property type="term" value="C:cytosol"/>
    <property type="evidence" value="ECO:0007669"/>
    <property type="project" value="TreeGrafter"/>
</dbReference>
<evidence type="ECO:0000313" key="4">
    <source>
        <dbReference type="Proteomes" id="UP001358417"/>
    </source>
</evidence>
<feature type="region of interest" description="Disordered" evidence="1">
    <location>
        <begin position="988"/>
        <end position="1011"/>
    </location>
</feature>
<feature type="compositionally biased region" description="Polar residues" evidence="1">
    <location>
        <begin position="19"/>
        <end position="29"/>
    </location>
</feature>
<dbReference type="GO" id="GO:0071944">
    <property type="term" value="C:cell periphery"/>
    <property type="evidence" value="ECO:0007669"/>
    <property type="project" value="TreeGrafter"/>
</dbReference>
<dbReference type="EMBL" id="JAVRRD010000002">
    <property type="protein sequence ID" value="KAK5063182.1"/>
    <property type="molecule type" value="Genomic_DNA"/>
</dbReference>
<dbReference type="GO" id="GO:0016807">
    <property type="term" value="F:cysteine-type carboxypeptidase activity"/>
    <property type="evidence" value="ECO:0007669"/>
    <property type="project" value="TreeGrafter"/>
</dbReference>
<name>A0AAV9NRW5_9EURO</name>
<gene>
    <name evidence="3" type="ORF">LTR84_005259</name>
</gene>
<dbReference type="GO" id="GO:0071108">
    <property type="term" value="P:protein K48-linked deubiquitination"/>
    <property type="evidence" value="ECO:0007669"/>
    <property type="project" value="TreeGrafter"/>
</dbReference>
<dbReference type="AlphaFoldDB" id="A0AAV9NRW5"/>
<evidence type="ECO:0000259" key="2">
    <source>
        <dbReference type="Pfam" id="PF04424"/>
    </source>
</evidence>
<feature type="domain" description="MINDY deubiquitinase" evidence="2">
    <location>
        <begin position="450"/>
        <end position="752"/>
    </location>
</feature>
<dbReference type="InterPro" id="IPR033979">
    <property type="entry name" value="MINDY_domain"/>
</dbReference>
<reference evidence="3 4" key="1">
    <citation type="submission" date="2023-08" db="EMBL/GenBank/DDBJ databases">
        <title>Black Yeasts Isolated from many extreme environments.</title>
        <authorList>
            <person name="Coleine C."/>
            <person name="Stajich J.E."/>
            <person name="Selbmann L."/>
        </authorList>
    </citation>
    <scope>NUCLEOTIDE SEQUENCE [LARGE SCALE GENOMIC DNA]</scope>
    <source>
        <strain evidence="3 4">CCFEE 5792</strain>
    </source>
</reference>
<feature type="compositionally biased region" description="Basic residues" evidence="1">
    <location>
        <begin position="140"/>
        <end position="153"/>
    </location>
</feature>
<feature type="compositionally biased region" description="Polar residues" evidence="1">
    <location>
        <begin position="49"/>
        <end position="63"/>
    </location>
</feature>